<dbReference type="Gene3D" id="3.90.1150.10">
    <property type="entry name" value="Aspartate Aminotransferase, domain 1"/>
    <property type="match status" value="1"/>
</dbReference>
<evidence type="ECO:0000259" key="1">
    <source>
        <dbReference type="Pfam" id="PF00155"/>
    </source>
</evidence>
<comment type="caution">
    <text evidence="2">The sequence shown here is derived from an EMBL/GenBank/DDBJ whole genome shotgun (WGS) entry which is preliminary data.</text>
</comment>
<name>A0A1X2G9J6_9FUNG</name>
<evidence type="ECO:0000313" key="2">
    <source>
        <dbReference type="EMBL" id="ORX48550.1"/>
    </source>
</evidence>
<reference evidence="2 3" key="1">
    <citation type="submission" date="2016-07" db="EMBL/GenBank/DDBJ databases">
        <title>Pervasive Adenine N6-methylation of Active Genes in Fungi.</title>
        <authorList>
            <consortium name="DOE Joint Genome Institute"/>
            <person name="Mondo S.J."/>
            <person name="Dannebaum R.O."/>
            <person name="Kuo R.C."/>
            <person name="Labutti K."/>
            <person name="Haridas S."/>
            <person name="Kuo A."/>
            <person name="Salamov A."/>
            <person name="Ahrendt S.R."/>
            <person name="Lipzen A."/>
            <person name="Sullivan W."/>
            <person name="Andreopoulos W.B."/>
            <person name="Clum A."/>
            <person name="Lindquist E."/>
            <person name="Daum C."/>
            <person name="Ramamoorthy G.K."/>
            <person name="Gryganskyi A."/>
            <person name="Culley D."/>
            <person name="Magnuson J.K."/>
            <person name="James T.Y."/>
            <person name="O'Malley M.A."/>
            <person name="Stajich J.E."/>
            <person name="Spatafora J.W."/>
            <person name="Visel A."/>
            <person name="Grigoriev I.V."/>
        </authorList>
    </citation>
    <scope>NUCLEOTIDE SEQUENCE [LARGE SCALE GENOMIC DNA]</scope>
    <source>
        <strain evidence="2 3">NRRL 3301</strain>
    </source>
</reference>
<evidence type="ECO:0000313" key="3">
    <source>
        <dbReference type="Proteomes" id="UP000242146"/>
    </source>
</evidence>
<dbReference type="SUPFAM" id="SSF53383">
    <property type="entry name" value="PLP-dependent transferases"/>
    <property type="match status" value="1"/>
</dbReference>
<gene>
    <name evidence="2" type="ORF">DM01DRAFT_1368169</name>
</gene>
<dbReference type="Proteomes" id="UP000242146">
    <property type="component" value="Unassembled WGS sequence"/>
</dbReference>
<dbReference type="CDD" id="cd00609">
    <property type="entry name" value="AAT_like"/>
    <property type="match status" value="1"/>
</dbReference>
<dbReference type="Pfam" id="PF00155">
    <property type="entry name" value="Aminotran_1_2"/>
    <property type="match status" value="1"/>
</dbReference>
<dbReference type="Gene3D" id="3.40.640.10">
    <property type="entry name" value="Type I PLP-dependent aspartate aminotransferase-like (Major domain)"/>
    <property type="match status" value="1"/>
</dbReference>
<dbReference type="InterPro" id="IPR004839">
    <property type="entry name" value="Aminotransferase_I/II_large"/>
</dbReference>
<dbReference type="AlphaFoldDB" id="A0A1X2G9J6"/>
<dbReference type="InterPro" id="IPR015424">
    <property type="entry name" value="PyrdxlP-dep_Trfase"/>
</dbReference>
<dbReference type="GO" id="GO:0030170">
    <property type="term" value="F:pyridoxal phosphate binding"/>
    <property type="evidence" value="ECO:0007669"/>
    <property type="project" value="InterPro"/>
</dbReference>
<accession>A0A1X2G9J6</accession>
<dbReference type="OrthoDB" id="2108at2759"/>
<proteinExistence type="predicted"/>
<dbReference type="STRING" id="101127.A0A1X2G9J6"/>
<dbReference type="PANTHER" id="PTHR43799">
    <property type="entry name" value="AMINOTRANSFERASE, PUTATIVE-RELATED"/>
    <property type="match status" value="1"/>
</dbReference>
<dbReference type="PANTHER" id="PTHR43799:SF1">
    <property type="entry name" value="ASPARTATE AMINOTRANSFERASE"/>
    <property type="match status" value="1"/>
</dbReference>
<dbReference type="InterPro" id="IPR015422">
    <property type="entry name" value="PyrdxlP-dep_Trfase_small"/>
</dbReference>
<keyword evidence="2" id="KW-0808">Transferase</keyword>
<sequence length="368" mass="40919">MVQSVWDANTQTFHGGQEHSFLDNFVEDFSVTTNYLGTPQPALQAAKEAMHDIHHYPAANQEPAKSCLAEFLWPGQAMSHHGRLLLGNGASELIDLVVRICLKNHTGTEPPTWKGGPWNVQYQEYQRSANTNGFKVLPPMTVDRANMVCLVNPCNPTGDYMSIEPLKAWIKANVKTGGTVIVDESMQPWVSPDFRADSLISQHDFAKEMWDDEKVSVYVMHSWTKIWSCTGLRVGSVICPSDDHGQALRKIQVPWSVNGPALKFVEAVVKDEAYLKETWDNTTRLRAYLVDQLLGLNASWVIHGQACLSWVWVDMGSQEVADKAVALARAAGVPVRSGTPGYQCLSFVRVAVRLESQVDVLIAAWRSL</sequence>
<keyword evidence="3" id="KW-1185">Reference proteome</keyword>
<protein>
    <submittedName>
        <fullName evidence="2">PLP-dependent transferase</fullName>
    </submittedName>
</protein>
<dbReference type="EMBL" id="MCGT01000029">
    <property type="protein sequence ID" value="ORX48550.1"/>
    <property type="molecule type" value="Genomic_DNA"/>
</dbReference>
<organism evidence="2 3">
    <name type="scientific">Hesseltinella vesiculosa</name>
    <dbReference type="NCBI Taxonomy" id="101127"/>
    <lineage>
        <taxon>Eukaryota</taxon>
        <taxon>Fungi</taxon>
        <taxon>Fungi incertae sedis</taxon>
        <taxon>Mucoromycota</taxon>
        <taxon>Mucoromycotina</taxon>
        <taxon>Mucoromycetes</taxon>
        <taxon>Mucorales</taxon>
        <taxon>Cunninghamellaceae</taxon>
        <taxon>Hesseltinella</taxon>
    </lineage>
</organism>
<feature type="domain" description="Aminotransferase class I/classII large" evidence="1">
    <location>
        <begin position="33"/>
        <end position="362"/>
    </location>
</feature>
<dbReference type="InterPro" id="IPR015421">
    <property type="entry name" value="PyrdxlP-dep_Trfase_major"/>
</dbReference>
<dbReference type="GO" id="GO:0016740">
    <property type="term" value="F:transferase activity"/>
    <property type="evidence" value="ECO:0007669"/>
    <property type="project" value="UniProtKB-KW"/>
</dbReference>